<feature type="transmembrane region" description="Helical" evidence="2">
    <location>
        <begin position="330"/>
        <end position="349"/>
    </location>
</feature>
<keyword evidence="4" id="KW-1185">Reference proteome</keyword>
<dbReference type="OrthoDB" id="4945588at2"/>
<accession>K6W9M5</accession>
<feature type="transmembrane region" description="Helical" evidence="2">
    <location>
        <begin position="124"/>
        <end position="143"/>
    </location>
</feature>
<comment type="caution">
    <text evidence="3">The sequence shown here is derived from an EMBL/GenBank/DDBJ whole genome shotgun (WGS) entry which is preliminary data.</text>
</comment>
<feature type="transmembrane region" description="Helical" evidence="2">
    <location>
        <begin position="92"/>
        <end position="112"/>
    </location>
</feature>
<dbReference type="Proteomes" id="UP000008495">
    <property type="component" value="Unassembled WGS sequence"/>
</dbReference>
<dbReference type="eggNOG" id="ENOG503384W">
    <property type="taxonomic scope" value="Bacteria"/>
</dbReference>
<evidence type="ECO:0000313" key="3">
    <source>
        <dbReference type="EMBL" id="GAB78512.1"/>
    </source>
</evidence>
<dbReference type="AlphaFoldDB" id="K6W9M5"/>
<sequence>MNDTDELHRHFHPHDRPWMNHAKKTLENHHVAPTHIRKALLHAGHTCRHTGQTAEDTHGPAEEWAQNRIHDWQQEGHDVWTTPPELTLRFRILSGLGGATGTALAPLLRHIINRDDTPTDITATTLLGPPAVAIAFIATTTLYHRTLRRHSAPAALGAATTAIILFIAGALAVRTTLQWPTLWTANWTHHAAATALYGLLTLAVALTWQTPNPTPTPPHPDQPTPQDQEWRKDQNWLDTFAQSLRRQNHLPEKKIRAHLEETRAHTAASGRTLVEEFGPPRAYAATLPSDQTRQAGLRLTRHSLYLAAFSTPVIVQHLTDRPDLPLHLKIAATLAALLFLSSLAAYLGTRQQKRTPPGRTPSDAH</sequence>
<feature type="region of interest" description="Disordered" evidence="1">
    <location>
        <begin position="210"/>
        <end position="230"/>
    </location>
</feature>
<gene>
    <name evidence="3" type="ORF">AUCHE_09_01170</name>
</gene>
<keyword evidence="2" id="KW-0472">Membrane</keyword>
<evidence type="ECO:0000313" key="4">
    <source>
        <dbReference type="Proteomes" id="UP000008495"/>
    </source>
</evidence>
<dbReference type="STRING" id="100225.SAMN05421595_2784"/>
<keyword evidence="2" id="KW-0812">Transmembrane</keyword>
<dbReference type="RefSeq" id="WP_006503267.1">
    <property type="nucleotide sequence ID" value="NZ_BAGZ01000009.1"/>
</dbReference>
<feature type="transmembrane region" description="Helical" evidence="2">
    <location>
        <begin position="187"/>
        <end position="208"/>
    </location>
</feature>
<evidence type="ECO:0000256" key="2">
    <source>
        <dbReference type="SAM" id="Phobius"/>
    </source>
</evidence>
<evidence type="ECO:0000256" key="1">
    <source>
        <dbReference type="SAM" id="MobiDB-lite"/>
    </source>
</evidence>
<keyword evidence="2" id="KW-1133">Transmembrane helix</keyword>
<feature type="transmembrane region" description="Helical" evidence="2">
    <location>
        <begin position="155"/>
        <end position="175"/>
    </location>
</feature>
<organism evidence="3 4">
    <name type="scientific">Austwickia chelonae NBRC 105200</name>
    <dbReference type="NCBI Taxonomy" id="1184607"/>
    <lineage>
        <taxon>Bacteria</taxon>
        <taxon>Bacillati</taxon>
        <taxon>Actinomycetota</taxon>
        <taxon>Actinomycetes</taxon>
        <taxon>Micrococcales</taxon>
        <taxon>Dermatophilaceae</taxon>
        <taxon>Austwickia</taxon>
    </lineage>
</organism>
<name>K6W9M5_9MICO</name>
<protein>
    <submittedName>
        <fullName evidence="3">Uncharacterized protein</fullName>
    </submittedName>
</protein>
<reference evidence="3 4" key="1">
    <citation type="submission" date="2012-08" db="EMBL/GenBank/DDBJ databases">
        <title>Whole genome shotgun sequence of Austwickia chelonae NBRC 105200.</title>
        <authorList>
            <person name="Yoshida I."/>
            <person name="Hosoyama A."/>
            <person name="Tsuchikane K."/>
            <person name="Katsumata H."/>
            <person name="Ando Y."/>
            <person name="Ohji S."/>
            <person name="Hamada M."/>
            <person name="Tamura T."/>
            <person name="Yamazoe A."/>
            <person name="Yamazaki S."/>
            <person name="Fujita N."/>
        </authorList>
    </citation>
    <scope>NUCLEOTIDE SEQUENCE [LARGE SCALE GENOMIC DNA]</scope>
    <source>
        <strain evidence="3 4">NBRC 105200</strain>
    </source>
</reference>
<feature type="compositionally biased region" description="Pro residues" evidence="1">
    <location>
        <begin position="212"/>
        <end position="223"/>
    </location>
</feature>
<proteinExistence type="predicted"/>
<feature type="transmembrane region" description="Helical" evidence="2">
    <location>
        <begin position="302"/>
        <end position="318"/>
    </location>
</feature>
<dbReference type="EMBL" id="BAGZ01000009">
    <property type="protein sequence ID" value="GAB78512.1"/>
    <property type="molecule type" value="Genomic_DNA"/>
</dbReference>